<dbReference type="SUPFAM" id="SSF47336">
    <property type="entry name" value="ACP-like"/>
    <property type="match status" value="1"/>
</dbReference>
<organism evidence="5 6">
    <name type="scientific">Rhodococcus xishaensis</name>
    <dbReference type="NCBI Taxonomy" id="2487364"/>
    <lineage>
        <taxon>Bacteria</taxon>
        <taxon>Bacillati</taxon>
        <taxon>Actinomycetota</taxon>
        <taxon>Actinomycetes</taxon>
        <taxon>Mycobacteriales</taxon>
        <taxon>Nocardiaceae</taxon>
        <taxon>Rhodococcus</taxon>
    </lineage>
</organism>
<evidence type="ECO:0000313" key="6">
    <source>
        <dbReference type="Proteomes" id="UP000283479"/>
    </source>
</evidence>
<feature type="domain" description="Carrier" evidence="4">
    <location>
        <begin position="50"/>
        <end position="125"/>
    </location>
</feature>
<dbReference type="SUPFAM" id="SSF56801">
    <property type="entry name" value="Acetyl-CoA synthetase-like"/>
    <property type="match status" value="1"/>
</dbReference>
<dbReference type="InterPro" id="IPR036736">
    <property type="entry name" value="ACP-like_sf"/>
</dbReference>
<dbReference type="SUPFAM" id="SSF52777">
    <property type="entry name" value="CoA-dependent acyltransferases"/>
    <property type="match status" value="2"/>
</dbReference>
<dbReference type="AlphaFoldDB" id="A0A438AN62"/>
<comment type="cofactor">
    <cofactor evidence="1">
        <name>pantetheine 4'-phosphate</name>
        <dbReference type="ChEBI" id="CHEBI:47942"/>
    </cofactor>
</comment>
<dbReference type="GO" id="GO:0003824">
    <property type="term" value="F:catalytic activity"/>
    <property type="evidence" value="ECO:0007669"/>
    <property type="project" value="InterPro"/>
</dbReference>
<name>A0A438AN62_9NOCA</name>
<evidence type="ECO:0000256" key="3">
    <source>
        <dbReference type="ARBA" id="ARBA00022553"/>
    </source>
</evidence>
<evidence type="ECO:0000259" key="4">
    <source>
        <dbReference type="PROSITE" id="PS50075"/>
    </source>
</evidence>
<dbReference type="GO" id="GO:0031177">
    <property type="term" value="F:phosphopantetheine binding"/>
    <property type="evidence" value="ECO:0007669"/>
    <property type="project" value="InterPro"/>
</dbReference>
<gene>
    <name evidence="5" type="ORF">EGT50_17025</name>
</gene>
<reference evidence="5 6" key="1">
    <citation type="submission" date="2018-11" db="EMBL/GenBank/DDBJ databases">
        <title>Rhodococcus spongicola sp. nov. and Rhodococcus xishaensis sp. nov. from marine sponges.</title>
        <authorList>
            <person name="Li L."/>
            <person name="Lin H.W."/>
        </authorList>
    </citation>
    <scope>NUCLEOTIDE SEQUENCE [LARGE SCALE GENOMIC DNA]</scope>
    <source>
        <strain evidence="5 6">LHW51113</strain>
    </source>
</reference>
<dbReference type="PANTHER" id="PTHR45527:SF1">
    <property type="entry name" value="FATTY ACID SYNTHASE"/>
    <property type="match status" value="1"/>
</dbReference>
<dbReference type="PROSITE" id="PS50075">
    <property type="entry name" value="CARRIER"/>
    <property type="match status" value="1"/>
</dbReference>
<dbReference type="Proteomes" id="UP000283479">
    <property type="component" value="Unassembled WGS sequence"/>
</dbReference>
<feature type="non-terminal residue" evidence="5">
    <location>
        <position position="516"/>
    </location>
</feature>
<dbReference type="GO" id="GO:0072330">
    <property type="term" value="P:monocarboxylic acid biosynthetic process"/>
    <property type="evidence" value="ECO:0007669"/>
    <property type="project" value="UniProtKB-ARBA"/>
</dbReference>
<dbReference type="InterPro" id="IPR045851">
    <property type="entry name" value="AMP-bd_C_sf"/>
</dbReference>
<proteinExistence type="predicted"/>
<evidence type="ECO:0000313" key="5">
    <source>
        <dbReference type="EMBL" id="RVW00069.1"/>
    </source>
</evidence>
<evidence type="ECO:0000256" key="1">
    <source>
        <dbReference type="ARBA" id="ARBA00001957"/>
    </source>
</evidence>
<dbReference type="RefSeq" id="WP_268960701.1">
    <property type="nucleotide sequence ID" value="NZ_RKLO01000014.1"/>
</dbReference>
<dbReference type="Gene3D" id="1.10.1200.10">
    <property type="entry name" value="ACP-like"/>
    <property type="match status" value="1"/>
</dbReference>
<comment type="caution">
    <text evidence="5">The sequence shown here is derived from an EMBL/GenBank/DDBJ whole genome shotgun (WGS) entry which is preliminary data.</text>
</comment>
<accession>A0A438AN62</accession>
<dbReference type="GO" id="GO:0008610">
    <property type="term" value="P:lipid biosynthetic process"/>
    <property type="evidence" value="ECO:0007669"/>
    <property type="project" value="UniProtKB-ARBA"/>
</dbReference>
<keyword evidence="6" id="KW-1185">Reference proteome</keyword>
<dbReference type="InterPro" id="IPR023213">
    <property type="entry name" value="CAT-like_dom_sf"/>
</dbReference>
<dbReference type="PANTHER" id="PTHR45527">
    <property type="entry name" value="NONRIBOSOMAL PEPTIDE SYNTHETASE"/>
    <property type="match status" value="1"/>
</dbReference>
<dbReference type="EMBL" id="RKLO01000014">
    <property type="protein sequence ID" value="RVW00069.1"/>
    <property type="molecule type" value="Genomic_DNA"/>
</dbReference>
<dbReference type="SMART" id="SM00823">
    <property type="entry name" value="PKS_PP"/>
    <property type="match status" value="1"/>
</dbReference>
<dbReference type="Pfam" id="PF00668">
    <property type="entry name" value="Condensation"/>
    <property type="match status" value="1"/>
</dbReference>
<dbReference type="InterPro" id="IPR001242">
    <property type="entry name" value="Condensation_dom"/>
</dbReference>
<dbReference type="Gene3D" id="3.30.559.10">
    <property type="entry name" value="Chloramphenicol acetyltransferase-like domain"/>
    <property type="match status" value="1"/>
</dbReference>
<dbReference type="GO" id="GO:0005829">
    <property type="term" value="C:cytosol"/>
    <property type="evidence" value="ECO:0007669"/>
    <property type="project" value="TreeGrafter"/>
</dbReference>
<dbReference type="InterPro" id="IPR009081">
    <property type="entry name" value="PP-bd_ACP"/>
</dbReference>
<sequence length="516" mass="55355">VRRFVGDVLPEFMVPAVVVVLDGLPLTANGKLDRSGLPDPEFVSAVEYREPGSADEQVLAALFGEVLGVGPVGVDDGFFDLGGHSLSATRLVSRVRSVLGVEVPIRVVFEAPTVAELAARLGEGERVRAALVAQERPVSVPLSFAQRRLWFVHRFEGPSATYNIPMAVRLSGVLDVEALVSAVRDVVVRHESLRTVFVEVDGSPVQRVVDAAVLEVPVSVKEVDVVDVDSEVAAAAGYRFDLSSQIPVRASVFRCGADDHVLVLVVHHIAGDGGSLAPLVRDLVSAYAARKQGAAPGWDPLPVQYADYTLWQQQVLGDEDDPESVLSGQFDYWRGVLEGLPDQVSLPVDRPRPRVASYRGDMVPFVVGPRLRVAVEELARGEGATVSMVLQAALAVLLSRVGAGEDVAIGSPIAGRTDEALTDLVGFFVNTWVLRTRVDGGASFVEIVRQVREQALAAYANQDAPFERLVELLNPVRSTAHHPLFQVALAFQNNVFPDIDFPGLIATPLPASTATA</sequence>
<dbReference type="CDD" id="cd19540">
    <property type="entry name" value="LCL_NRPS-like"/>
    <property type="match status" value="1"/>
</dbReference>
<dbReference type="InterPro" id="IPR020806">
    <property type="entry name" value="PKS_PP-bd"/>
</dbReference>
<dbReference type="GO" id="GO:0044550">
    <property type="term" value="P:secondary metabolite biosynthetic process"/>
    <property type="evidence" value="ECO:0007669"/>
    <property type="project" value="TreeGrafter"/>
</dbReference>
<feature type="non-terminal residue" evidence="5">
    <location>
        <position position="1"/>
    </location>
</feature>
<dbReference type="InterPro" id="IPR006162">
    <property type="entry name" value="Ppantetheine_attach_site"/>
</dbReference>
<dbReference type="PROSITE" id="PS00012">
    <property type="entry name" value="PHOSPHOPANTETHEINE"/>
    <property type="match status" value="1"/>
</dbReference>
<dbReference type="FunFam" id="1.10.1200.10:FF:000016">
    <property type="entry name" value="Non-ribosomal peptide synthase"/>
    <property type="match status" value="1"/>
</dbReference>
<keyword evidence="3" id="KW-0597">Phosphoprotein</keyword>
<protein>
    <submittedName>
        <fullName evidence="5">Non-ribosomal peptide synthetase</fullName>
    </submittedName>
</protein>
<evidence type="ECO:0000256" key="2">
    <source>
        <dbReference type="ARBA" id="ARBA00022450"/>
    </source>
</evidence>
<dbReference type="Pfam" id="PF00550">
    <property type="entry name" value="PP-binding"/>
    <property type="match status" value="1"/>
</dbReference>
<dbReference type="Gene3D" id="3.30.300.30">
    <property type="match status" value="1"/>
</dbReference>
<dbReference type="Gene3D" id="3.30.559.30">
    <property type="entry name" value="Nonribosomal peptide synthetase, condensation domain"/>
    <property type="match status" value="1"/>
</dbReference>
<dbReference type="GO" id="GO:0043041">
    <property type="term" value="P:amino acid activation for nonribosomal peptide biosynthetic process"/>
    <property type="evidence" value="ECO:0007669"/>
    <property type="project" value="TreeGrafter"/>
</dbReference>
<keyword evidence="2" id="KW-0596">Phosphopantetheine</keyword>